<reference evidence="1" key="1">
    <citation type="submission" date="2015-11" db="EMBL/GenBank/DDBJ databases">
        <authorList>
            <person name="Zhang Y."/>
            <person name="Guo Z."/>
        </authorList>
    </citation>
    <scope>NUCLEOTIDE SEQUENCE</scope>
    <source>
        <strain evidence="1">BN30871</strain>
    </source>
</reference>
<dbReference type="GO" id="GO:0005975">
    <property type="term" value="P:carbohydrate metabolic process"/>
    <property type="evidence" value="ECO:0007669"/>
    <property type="project" value="InterPro"/>
</dbReference>
<dbReference type="InterPro" id="IPR008928">
    <property type="entry name" value="6-hairpin_glycosidase_sf"/>
</dbReference>
<dbReference type="SUPFAM" id="SSF48208">
    <property type="entry name" value="Six-hairpin glycosidases"/>
    <property type="match status" value="1"/>
</dbReference>
<sequence length="273" mass="31378">MRIENTKSFKKLKDYCEVEGFKGWDPYDGLNSKVFKALCMDKVEFFRLAWIQLFKRNPLNLRMMMMVPKEYNPKGLGLFLMGYCNLYKADPKAEYLEKIDFLANKLIEFKTPGFSGACWGYNFDWQSRAFFLPKGTPTVVATSFIASSLIDAYAITKNTAYLEVALTSADFIMNDLHRTPKTEGFIFSYSPFDETCVYNASLLGSRLLTRIYSYTKEEALLEAARSSVVACTNAQREDGAWIYGELALQSWVDSFHTGYNLECIHEYQRYSGD</sequence>
<proteinExistence type="predicted"/>
<dbReference type="Gene3D" id="1.50.10.20">
    <property type="match status" value="1"/>
</dbReference>
<name>A0A0S4XRH6_9BACT</name>
<gene>
    <name evidence="1" type="ORF">BN3087_820027</name>
</gene>
<evidence type="ECO:0008006" key="2">
    <source>
        <dbReference type="Google" id="ProtNLM"/>
    </source>
</evidence>
<organism evidence="1">
    <name type="scientific">Sulfurovum sp. enrichment culture clone C5</name>
    <dbReference type="NCBI Taxonomy" id="497650"/>
    <lineage>
        <taxon>Bacteria</taxon>
        <taxon>Pseudomonadati</taxon>
        <taxon>Campylobacterota</taxon>
        <taxon>Epsilonproteobacteria</taxon>
        <taxon>Campylobacterales</taxon>
        <taxon>Sulfurovaceae</taxon>
        <taxon>Sulfurovum</taxon>
        <taxon>environmental samples</taxon>
    </lineage>
</organism>
<dbReference type="EMBL" id="FAXN01000087">
    <property type="protein sequence ID" value="CUV66438.1"/>
    <property type="molecule type" value="Genomic_DNA"/>
</dbReference>
<dbReference type="AlphaFoldDB" id="A0A0S4XRH6"/>
<evidence type="ECO:0000313" key="1">
    <source>
        <dbReference type="EMBL" id="CUV66438.1"/>
    </source>
</evidence>
<accession>A0A0S4XRH6</accession>
<protein>
    <recommendedName>
        <fullName evidence="2">D-glucuronyl C5-epimerase C-terminal domain-containing protein</fullName>
    </recommendedName>
</protein>